<protein>
    <recommendedName>
        <fullName evidence="7">Gnk2-homologous domain-containing protein</fullName>
    </recommendedName>
</protein>
<dbReference type="FunFam" id="3.30.430.20:FF:000002">
    <property type="entry name" value="Cysteine-rich receptor-like protein kinase 10"/>
    <property type="match status" value="1"/>
</dbReference>
<proteinExistence type="inferred from homology"/>
<keyword evidence="2" id="KW-0964">Secreted</keyword>
<dbReference type="Pfam" id="PF01657">
    <property type="entry name" value="Stress-antifung"/>
    <property type="match status" value="2"/>
</dbReference>
<accession>A0AA35ZXS4</accession>
<sequence length="275" mass="30793">MKNQNDSCSQIPLKMAFFNHYLLIFILFVLSVESADPSAQLCNDNSNSTTPQITKNIDSILPKLVQATSQFGYSATSFGHGETQVFGLAQCRGDVSTQDCSSCIQEAAKEIRSFCPKKVDARIWYEYCFLRYNTQNFIGELDTGYGVFYYNVENVTDPKTFNKGLGSLMYQINTVAAVSGSKGLGKGETKLSPFLTLYALVQCTRDLPELSCRQCLAIAVGNFPTFCENKKGCRVIYSSCYVRYELYPFFFPLDDKQTPLESSSMTNYRSVVTKS</sequence>
<evidence type="ECO:0000256" key="2">
    <source>
        <dbReference type="ARBA" id="ARBA00022525"/>
    </source>
</evidence>
<evidence type="ECO:0000259" key="7">
    <source>
        <dbReference type="PROSITE" id="PS51473"/>
    </source>
</evidence>
<keyword evidence="3 6" id="KW-0732">Signal</keyword>
<dbReference type="InterPro" id="IPR050581">
    <property type="entry name" value="CRR_secretory_protein"/>
</dbReference>
<evidence type="ECO:0000256" key="5">
    <source>
        <dbReference type="ARBA" id="ARBA00038515"/>
    </source>
</evidence>
<dbReference type="CDD" id="cd23509">
    <property type="entry name" value="Gnk2-like"/>
    <property type="match status" value="2"/>
</dbReference>
<dbReference type="Proteomes" id="UP001177003">
    <property type="component" value="Chromosome 9"/>
</dbReference>
<dbReference type="InterPro" id="IPR038408">
    <property type="entry name" value="GNK2_sf"/>
</dbReference>
<name>A0AA35ZXS4_LACSI</name>
<dbReference type="EMBL" id="OX465085">
    <property type="protein sequence ID" value="CAI9300875.1"/>
    <property type="molecule type" value="Genomic_DNA"/>
</dbReference>
<reference evidence="8" key="1">
    <citation type="submission" date="2023-04" db="EMBL/GenBank/DDBJ databases">
        <authorList>
            <person name="Vijverberg K."/>
            <person name="Xiong W."/>
            <person name="Schranz E."/>
        </authorList>
    </citation>
    <scope>NUCLEOTIDE SEQUENCE</scope>
</reference>
<comment type="similarity">
    <text evidence="5">Belongs to the cysteine-rich repeat secretory protein family.</text>
</comment>
<feature type="domain" description="Gnk2-homologous" evidence="7">
    <location>
        <begin position="143"/>
        <end position="249"/>
    </location>
</feature>
<dbReference type="InterPro" id="IPR002902">
    <property type="entry name" value="GNK2"/>
</dbReference>
<evidence type="ECO:0000256" key="1">
    <source>
        <dbReference type="ARBA" id="ARBA00004613"/>
    </source>
</evidence>
<dbReference type="PANTHER" id="PTHR32411">
    <property type="entry name" value="CYSTEINE-RICH REPEAT SECRETORY PROTEIN 38-RELATED"/>
    <property type="match status" value="1"/>
</dbReference>
<gene>
    <name evidence="8" type="ORF">LSALG_LOCUS39477</name>
</gene>
<dbReference type="PANTHER" id="PTHR32411:SF55">
    <property type="entry name" value="CYSTEINE-RICH REPEAT SECRETORY PROTEIN 55"/>
    <property type="match status" value="1"/>
</dbReference>
<evidence type="ECO:0000313" key="8">
    <source>
        <dbReference type="EMBL" id="CAI9300875.1"/>
    </source>
</evidence>
<feature type="domain" description="Gnk2-homologous" evidence="7">
    <location>
        <begin position="35"/>
        <end position="137"/>
    </location>
</feature>
<feature type="signal peptide" evidence="6">
    <location>
        <begin position="1"/>
        <end position="34"/>
    </location>
</feature>
<comment type="subcellular location">
    <subcellularLocation>
        <location evidence="1">Secreted</location>
    </subcellularLocation>
</comment>
<dbReference type="AlphaFoldDB" id="A0AA35ZXS4"/>
<evidence type="ECO:0000256" key="6">
    <source>
        <dbReference type="SAM" id="SignalP"/>
    </source>
</evidence>
<dbReference type="Gene3D" id="3.30.430.20">
    <property type="entry name" value="Gnk2 domain, C-X8-C-X2-C motif"/>
    <property type="match status" value="2"/>
</dbReference>
<keyword evidence="9" id="KW-1185">Reference proteome</keyword>
<evidence type="ECO:0000256" key="4">
    <source>
        <dbReference type="ARBA" id="ARBA00022737"/>
    </source>
</evidence>
<feature type="chain" id="PRO_5041395568" description="Gnk2-homologous domain-containing protein" evidence="6">
    <location>
        <begin position="35"/>
        <end position="275"/>
    </location>
</feature>
<evidence type="ECO:0000256" key="3">
    <source>
        <dbReference type="ARBA" id="ARBA00022729"/>
    </source>
</evidence>
<evidence type="ECO:0000313" key="9">
    <source>
        <dbReference type="Proteomes" id="UP001177003"/>
    </source>
</evidence>
<dbReference type="GO" id="GO:0005576">
    <property type="term" value="C:extracellular region"/>
    <property type="evidence" value="ECO:0007669"/>
    <property type="project" value="UniProtKB-SubCell"/>
</dbReference>
<dbReference type="PROSITE" id="PS51473">
    <property type="entry name" value="GNK2"/>
    <property type="match status" value="2"/>
</dbReference>
<organism evidence="8 9">
    <name type="scientific">Lactuca saligna</name>
    <name type="common">Willowleaf lettuce</name>
    <dbReference type="NCBI Taxonomy" id="75948"/>
    <lineage>
        <taxon>Eukaryota</taxon>
        <taxon>Viridiplantae</taxon>
        <taxon>Streptophyta</taxon>
        <taxon>Embryophyta</taxon>
        <taxon>Tracheophyta</taxon>
        <taxon>Spermatophyta</taxon>
        <taxon>Magnoliopsida</taxon>
        <taxon>eudicotyledons</taxon>
        <taxon>Gunneridae</taxon>
        <taxon>Pentapetalae</taxon>
        <taxon>asterids</taxon>
        <taxon>campanulids</taxon>
        <taxon>Asterales</taxon>
        <taxon>Asteraceae</taxon>
        <taxon>Cichorioideae</taxon>
        <taxon>Cichorieae</taxon>
        <taxon>Lactucinae</taxon>
        <taxon>Lactuca</taxon>
    </lineage>
</organism>
<keyword evidence="4" id="KW-0677">Repeat</keyword>